<dbReference type="Proteomes" id="UP000006729">
    <property type="component" value="Chromosome 9"/>
</dbReference>
<protein>
    <recommendedName>
        <fullName evidence="4">Transmembrane protein</fullName>
    </recommendedName>
</protein>
<reference evidence="2 3" key="1">
    <citation type="journal article" date="2006" name="Science">
        <title>The genome of black cottonwood, Populus trichocarpa (Torr. &amp; Gray).</title>
        <authorList>
            <person name="Tuskan G.A."/>
            <person name="Difazio S."/>
            <person name="Jansson S."/>
            <person name="Bohlmann J."/>
            <person name="Grigoriev I."/>
            <person name="Hellsten U."/>
            <person name="Putnam N."/>
            <person name="Ralph S."/>
            <person name="Rombauts S."/>
            <person name="Salamov A."/>
            <person name="Schein J."/>
            <person name="Sterck L."/>
            <person name="Aerts A."/>
            <person name="Bhalerao R.R."/>
            <person name="Bhalerao R.P."/>
            <person name="Blaudez D."/>
            <person name="Boerjan W."/>
            <person name="Brun A."/>
            <person name="Brunner A."/>
            <person name="Busov V."/>
            <person name="Campbell M."/>
            <person name="Carlson J."/>
            <person name="Chalot M."/>
            <person name="Chapman J."/>
            <person name="Chen G.L."/>
            <person name="Cooper D."/>
            <person name="Coutinho P.M."/>
            <person name="Couturier J."/>
            <person name="Covert S."/>
            <person name="Cronk Q."/>
            <person name="Cunningham R."/>
            <person name="Davis J."/>
            <person name="Degroeve S."/>
            <person name="Dejardin A."/>
            <person name="Depamphilis C."/>
            <person name="Detter J."/>
            <person name="Dirks B."/>
            <person name="Dubchak I."/>
            <person name="Duplessis S."/>
            <person name="Ehlting J."/>
            <person name="Ellis B."/>
            <person name="Gendler K."/>
            <person name="Goodstein D."/>
            <person name="Gribskov M."/>
            <person name="Grimwood J."/>
            <person name="Groover A."/>
            <person name="Gunter L."/>
            <person name="Hamberger B."/>
            <person name="Heinze B."/>
            <person name="Helariutta Y."/>
            <person name="Henrissat B."/>
            <person name="Holligan D."/>
            <person name="Holt R."/>
            <person name="Huang W."/>
            <person name="Islam-Faridi N."/>
            <person name="Jones S."/>
            <person name="Jones-Rhoades M."/>
            <person name="Jorgensen R."/>
            <person name="Joshi C."/>
            <person name="Kangasjarvi J."/>
            <person name="Karlsson J."/>
            <person name="Kelleher C."/>
            <person name="Kirkpatrick R."/>
            <person name="Kirst M."/>
            <person name="Kohler A."/>
            <person name="Kalluri U."/>
            <person name="Larimer F."/>
            <person name="Leebens-Mack J."/>
            <person name="Leple J.C."/>
            <person name="Locascio P."/>
            <person name="Lou Y."/>
            <person name="Lucas S."/>
            <person name="Martin F."/>
            <person name="Montanini B."/>
            <person name="Napoli C."/>
            <person name="Nelson D.R."/>
            <person name="Nelson C."/>
            <person name="Nieminen K."/>
            <person name="Nilsson O."/>
            <person name="Pereda V."/>
            <person name="Peter G."/>
            <person name="Philippe R."/>
            <person name="Pilate G."/>
            <person name="Poliakov A."/>
            <person name="Razumovskaya J."/>
            <person name="Richardson P."/>
            <person name="Rinaldi C."/>
            <person name="Ritland K."/>
            <person name="Rouze P."/>
            <person name="Ryaboy D."/>
            <person name="Schmutz J."/>
            <person name="Schrader J."/>
            <person name="Segerman B."/>
            <person name="Shin H."/>
            <person name="Siddiqui A."/>
            <person name="Sterky F."/>
            <person name="Terry A."/>
            <person name="Tsai C.J."/>
            <person name="Uberbacher E."/>
            <person name="Unneberg P."/>
            <person name="Vahala J."/>
            <person name="Wall K."/>
            <person name="Wessler S."/>
            <person name="Yang G."/>
            <person name="Yin T."/>
            <person name="Douglas C."/>
            <person name="Marra M."/>
            <person name="Sandberg G."/>
            <person name="Van de Peer Y."/>
            <person name="Rokhsar D."/>
        </authorList>
    </citation>
    <scope>NUCLEOTIDE SEQUENCE [LARGE SCALE GENOMIC DNA]</scope>
    <source>
        <strain evidence="3">cv. Nisqually</strain>
    </source>
</reference>
<evidence type="ECO:0000313" key="3">
    <source>
        <dbReference type="Proteomes" id="UP000006729"/>
    </source>
</evidence>
<dbReference type="EMBL" id="CM009298">
    <property type="protein sequence ID" value="PNT18785.1"/>
    <property type="molecule type" value="Genomic_DNA"/>
</dbReference>
<keyword evidence="1" id="KW-0812">Transmembrane</keyword>
<evidence type="ECO:0000313" key="2">
    <source>
        <dbReference type="EMBL" id="PNT18785.1"/>
    </source>
</evidence>
<keyword evidence="1" id="KW-0472">Membrane</keyword>
<name>A0A2K1Z0H8_POPTR</name>
<evidence type="ECO:0008006" key="4">
    <source>
        <dbReference type="Google" id="ProtNLM"/>
    </source>
</evidence>
<dbReference type="InParanoid" id="A0A2K1Z0H8"/>
<feature type="transmembrane region" description="Helical" evidence="1">
    <location>
        <begin position="38"/>
        <end position="57"/>
    </location>
</feature>
<proteinExistence type="predicted"/>
<sequence>MVREREAIQVYGRGCFISWWMSDQFTALVIMAQRGGSWVVMVVVGGLIGYWSVRWLCYRGFGRRGVLGQLREKASWVGSSGGWSVSLAEVGAVMGAGLEGVATVGICGWLGLLSWVSVEKETTVMGFIWVICWLGMCGQKGDLMVVGER</sequence>
<keyword evidence="3" id="KW-1185">Reference proteome</keyword>
<dbReference type="AlphaFoldDB" id="A0A2K1Z0H8"/>
<evidence type="ECO:0000256" key="1">
    <source>
        <dbReference type="SAM" id="Phobius"/>
    </source>
</evidence>
<gene>
    <name evidence="2" type="ORF">POPTR_009G003700</name>
</gene>
<organism evidence="2 3">
    <name type="scientific">Populus trichocarpa</name>
    <name type="common">Western balsam poplar</name>
    <name type="synonym">Populus balsamifera subsp. trichocarpa</name>
    <dbReference type="NCBI Taxonomy" id="3694"/>
    <lineage>
        <taxon>Eukaryota</taxon>
        <taxon>Viridiplantae</taxon>
        <taxon>Streptophyta</taxon>
        <taxon>Embryophyta</taxon>
        <taxon>Tracheophyta</taxon>
        <taxon>Spermatophyta</taxon>
        <taxon>Magnoliopsida</taxon>
        <taxon>eudicotyledons</taxon>
        <taxon>Gunneridae</taxon>
        <taxon>Pentapetalae</taxon>
        <taxon>rosids</taxon>
        <taxon>fabids</taxon>
        <taxon>Malpighiales</taxon>
        <taxon>Salicaceae</taxon>
        <taxon>Saliceae</taxon>
        <taxon>Populus</taxon>
    </lineage>
</organism>
<keyword evidence="1" id="KW-1133">Transmembrane helix</keyword>
<accession>A0A2K1Z0H8</accession>